<dbReference type="CDD" id="cd14256">
    <property type="entry name" value="Dockerin_I"/>
    <property type="match status" value="1"/>
</dbReference>
<dbReference type="SUPFAM" id="SSF63446">
    <property type="entry name" value="Type I dockerin domain"/>
    <property type="match status" value="1"/>
</dbReference>
<dbReference type="InterPro" id="IPR018247">
    <property type="entry name" value="EF_Hand_1_Ca_BS"/>
</dbReference>
<dbReference type="AlphaFoldDB" id="A0A382DRQ5"/>
<organism evidence="3">
    <name type="scientific">marine metagenome</name>
    <dbReference type="NCBI Taxonomy" id="408172"/>
    <lineage>
        <taxon>unclassified sequences</taxon>
        <taxon>metagenomes</taxon>
        <taxon>ecological metagenomes</taxon>
    </lineage>
</organism>
<gene>
    <name evidence="3" type="ORF">METZ01_LOCUS193984</name>
</gene>
<dbReference type="InterPro" id="IPR036440">
    <property type="entry name" value="Peptidase_C15-like_sf"/>
</dbReference>
<feature type="domain" description="Dockerin" evidence="2">
    <location>
        <begin position="413"/>
        <end position="462"/>
    </location>
</feature>
<dbReference type="Pfam" id="PF00404">
    <property type="entry name" value="Dockerin_1"/>
    <property type="match status" value="1"/>
</dbReference>
<dbReference type="SUPFAM" id="SSF53182">
    <property type="entry name" value="Pyrrolidone carboxyl peptidase (pyroglutamate aminopeptidase)"/>
    <property type="match status" value="1"/>
</dbReference>
<dbReference type="EMBL" id="UINC01040777">
    <property type="protein sequence ID" value="SVB41130.1"/>
    <property type="molecule type" value="Genomic_DNA"/>
</dbReference>
<dbReference type="PROSITE" id="PS00018">
    <property type="entry name" value="EF_HAND_1"/>
    <property type="match status" value="1"/>
</dbReference>
<keyword evidence="1" id="KW-0812">Transmembrane</keyword>
<dbReference type="PROSITE" id="PS00448">
    <property type="entry name" value="CLOS_CELLULOSOME_RPT"/>
    <property type="match status" value="1"/>
</dbReference>
<dbReference type="InterPro" id="IPR002105">
    <property type="entry name" value="Dockerin_1_rpt"/>
</dbReference>
<keyword evidence="1" id="KW-1133">Transmembrane helix</keyword>
<protein>
    <recommendedName>
        <fullName evidence="2">Dockerin domain-containing protein</fullName>
    </recommendedName>
</protein>
<feature type="non-terminal residue" evidence="3">
    <location>
        <position position="462"/>
    </location>
</feature>
<name>A0A382DRQ5_9ZZZZ</name>
<keyword evidence="1" id="KW-0472">Membrane</keyword>
<evidence type="ECO:0000259" key="2">
    <source>
        <dbReference type="PROSITE" id="PS51766"/>
    </source>
</evidence>
<sequence>MNQTYKIVRAILNYKYFLIFVILTRLIYSQVLPYGEPQYFSLNPVTTSKQVFFTDGKFNISNLKWKDGTKIINNNSVLYFLHYSLEKESSFYALLDNNNFPVESELYLINPTEKSWVGPYRKEYLARESISLTGRIKSSEFILELSVPKNTQPPEISFQTFSYQQPKIKISDKFHVYPRNTSRENPVILLTGYWPPTNEAVRPFSQNALLNPDGWIGENWEELGYDIISFFPSFNPPDCNDCGQGYGDLEVDYQDTSEDWWNIVETHDPVAIITFSRGYINNSWEMEWKYYNRLGWIDDFTPPYQPTPAPPDQDSPINHMRFSSLPMTEIVEAINSSDLGLYSYIDYAEGAGGYLSEYKGFHGVWYKDLMENEDETPCYLAGHVHVGGLVDWDTAHEAVLITVSETIQYIYEHILIPGDVNRDGTINSLDIFMILSHLNGSIELTDDQFFFADMDEDAEITV</sequence>
<evidence type="ECO:0000313" key="3">
    <source>
        <dbReference type="EMBL" id="SVB41130.1"/>
    </source>
</evidence>
<dbReference type="GO" id="GO:0004553">
    <property type="term" value="F:hydrolase activity, hydrolyzing O-glycosyl compounds"/>
    <property type="evidence" value="ECO:0007669"/>
    <property type="project" value="InterPro"/>
</dbReference>
<dbReference type="PROSITE" id="PS51766">
    <property type="entry name" value="DOCKERIN"/>
    <property type="match status" value="1"/>
</dbReference>
<dbReference type="InterPro" id="IPR036439">
    <property type="entry name" value="Dockerin_dom_sf"/>
</dbReference>
<feature type="transmembrane region" description="Helical" evidence="1">
    <location>
        <begin position="12"/>
        <end position="28"/>
    </location>
</feature>
<dbReference type="GO" id="GO:0000272">
    <property type="term" value="P:polysaccharide catabolic process"/>
    <property type="evidence" value="ECO:0007669"/>
    <property type="project" value="InterPro"/>
</dbReference>
<dbReference type="Gene3D" id="3.40.630.20">
    <property type="entry name" value="Peptidase C15, pyroglutamyl peptidase I-like"/>
    <property type="match status" value="1"/>
</dbReference>
<accession>A0A382DRQ5</accession>
<proteinExistence type="predicted"/>
<dbReference type="Gene3D" id="1.10.1330.10">
    <property type="entry name" value="Dockerin domain"/>
    <property type="match status" value="1"/>
</dbReference>
<dbReference type="InterPro" id="IPR016134">
    <property type="entry name" value="Dockerin_dom"/>
</dbReference>
<evidence type="ECO:0000256" key="1">
    <source>
        <dbReference type="SAM" id="Phobius"/>
    </source>
</evidence>
<reference evidence="3" key="1">
    <citation type="submission" date="2018-05" db="EMBL/GenBank/DDBJ databases">
        <authorList>
            <person name="Lanie J.A."/>
            <person name="Ng W.-L."/>
            <person name="Kazmierczak K.M."/>
            <person name="Andrzejewski T.M."/>
            <person name="Davidsen T.M."/>
            <person name="Wayne K.J."/>
            <person name="Tettelin H."/>
            <person name="Glass J.I."/>
            <person name="Rusch D."/>
            <person name="Podicherti R."/>
            <person name="Tsui H.-C.T."/>
            <person name="Winkler M.E."/>
        </authorList>
    </citation>
    <scope>NUCLEOTIDE SEQUENCE</scope>
</reference>